<dbReference type="AlphaFoldDB" id="A0A0D1X8F0"/>
<feature type="compositionally biased region" description="Polar residues" evidence="1">
    <location>
        <begin position="121"/>
        <end position="133"/>
    </location>
</feature>
<dbReference type="HOGENOM" id="CLU_040837_1_0_1"/>
<feature type="region of interest" description="Disordered" evidence="1">
    <location>
        <begin position="120"/>
        <end position="181"/>
    </location>
</feature>
<feature type="region of interest" description="Disordered" evidence="1">
    <location>
        <begin position="238"/>
        <end position="264"/>
    </location>
</feature>
<dbReference type="OrthoDB" id="20473at2759"/>
<dbReference type="Proteomes" id="UP000053599">
    <property type="component" value="Unassembled WGS sequence"/>
</dbReference>
<organism evidence="2 3">
    <name type="scientific">Exophiala sideris</name>
    <dbReference type="NCBI Taxonomy" id="1016849"/>
    <lineage>
        <taxon>Eukaryota</taxon>
        <taxon>Fungi</taxon>
        <taxon>Dikarya</taxon>
        <taxon>Ascomycota</taxon>
        <taxon>Pezizomycotina</taxon>
        <taxon>Eurotiomycetes</taxon>
        <taxon>Chaetothyriomycetidae</taxon>
        <taxon>Chaetothyriales</taxon>
        <taxon>Herpotrichiellaceae</taxon>
        <taxon>Exophiala</taxon>
    </lineage>
</organism>
<proteinExistence type="predicted"/>
<dbReference type="PANTHER" id="PTHR22705:SF0">
    <property type="entry name" value="ZZ-TYPE ZINC FINGER-CONTAINING PROTEIN 3"/>
    <property type="match status" value="1"/>
</dbReference>
<dbReference type="EMBL" id="KN846952">
    <property type="protein sequence ID" value="KIV84081.1"/>
    <property type="molecule type" value="Genomic_DNA"/>
</dbReference>
<protein>
    <submittedName>
        <fullName evidence="2">Uncharacterized protein</fullName>
    </submittedName>
</protein>
<sequence>MTTISFTHYTEQAYDFCCNRLERCTLVLSTRIRSNQVCRTREYINNAESFPVPTHYNAISAYLIPYPCRQGLGYEIPVWKRLGTSQRADHSLMRSTTTTPPHAADQSTSIRLRLIMPGNGSEEQQQQNRNVSTFKHESSGSPERPSYSPVTPTLSQASLPPQDGHPTDLPQWMDEEPESLPVSLNDNSDAIALRAALSILQIQRQRALQDMRDLDKMKKAALENPEQFVKDLEDGKLNHSSKGGVTVDDLEDATDESSGGHVSKFGTFPSAQNVTRCPPVEWAKYHVVGEPLDRMHEVQQHYPGYTEYQHDGPDRPQPHVIAAPYRPFVDKLDGLRTTKKS</sequence>
<dbReference type="PANTHER" id="PTHR22705">
    <property type="entry name" value="ZINC FINGER, ZZ DOMAIN CONTAINING 3"/>
    <property type="match status" value="1"/>
</dbReference>
<evidence type="ECO:0000313" key="3">
    <source>
        <dbReference type="Proteomes" id="UP000053599"/>
    </source>
</evidence>
<gene>
    <name evidence="2" type="ORF">PV11_06055</name>
</gene>
<reference evidence="2 3" key="1">
    <citation type="submission" date="2015-01" db="EMBL/GenBank/DDBJ databases">
        <title>The Genome Sequence of Exophiala sideris CBS121828.</title>
        <authorList>
            <consortium name="The Broad Institute Genomics Platform"/>
            <person name="Cuomo C."/>
            <person name="de Hoog S."/>
            <person name="Gorbushina A."/>
            <person name="Stielow B."/>
            <person name="Teixiera M."/>
            <person name="Abouelleil A."/>
            <person name="Chapman S.B."/>
            <person name="Priest M."/>
            <person name="Young S.K."/>
            <person name="Wortman J."/>
            <person name="Nusbaum C."/>
            <person name="Birren B."/>
        </authorList>
    </citation>
    <scope>NUCLEOTIDE SEQUENCE [LARGE SCALE GENOMIC DNA]</scope>
    <source>
        <strain evidence="2 3">CBS 121828</strain>
    </source>
</reference>
<feature type="compositionally biased region" description="Polar residues" evidence="1">
    <location>
        <begin position="148"/>
        <end position="159"/>
    </location>
</feature>
<name>A0A0D1X8F0_9EURO</name>
<evidence type="ECO:0000256" key="1">
    <source>
        <dbReference type="SAM" id="MobiDB-lite"/>
    </source>
</evidence>
<accession>A0A0D1X8F0</accession>
<dbReference type="InterPro" id="IPR037830">
    <property type="entry name" value="ZZZ3"/>
</dbReference>
<evidence type="ECO:0000313" key="2">
    <source>
        <dbReference type="EMBL" id="KIV84081.1"/>
    </source>
</evidence>